<sequence>MLAASDIICKSFRQQKQIWTFELIVGFFELLSSSGNKCAMATRTRYRQSTQHHSNVAEAFDAICGVSIQFARKYLYIRTDRKAIFHLLAVLVLSLFAAFVPLPNHYYFVKKNNILNSYFVKLGWFWTCVVVCPFIWFVSTAIGQSISGASSIVPLFVVFEQMTGHCHGSKLSSRTSCAIDGGKWVPGFDISGISVPRYNNSPSHSKDGIS</sequence>
<dbReference type="AlphaFoldDB" id="A0A498SC19"/>
<feature type="transmembrane region" description="Helical" evidence="8">
    <location>
        <begin position="122"/>
        <end position="142"/>
    </location>
</feature>
<evidence type="ECO:0000256" key="4">
    <source>
        <dbReference type="ARBA" id="ARBA00022824"/>
    </source>
</evidence>
<organism evidence="9 10">
    <name type="scientific">Acanthocheilonema viteae</name>
    <name type="common">Filarial nematode worm</name>
    <name type="synonym">Dipetalonema viteae</name>
    <dbReference type="NCBI Taxonomy" id="6277"/>
    <lineage>
        <taxon>Eukaryota</taxon>
        <taxon>Metazoa</taxon>
        <taxon>Ecdysozoa</taxon>
        <taxon>Nematoda</taxon>
        <taxon>Chromadorea</taxon>
        <taxon>Rhabditida</taxon>
        <taxon>Spirurina</taxon>
        <taxon>Spiruromorpha</taxon>
        <taxon>Filarioidea</taxon>
        <taxon>Onchocercidae</taxon>
        <taxon>Acanthocheilonema</taxon>
    </lineage>
</organism>
<evidence type="ECO:0000313" key="9">
    <source>
        <dbReference type="EMBL" id="VBB31030.1"/>
    </source>
</evidence>
<dbReference type="PANTHER" id="PTHR23129">
    <property type="entry name" value="ACYL-COENZYME A DIPHOSPHATASE FITM2"/>
    <property type="match status" value="1"/>
</dbReference>
<dbReference type="OrthoDB" id="5579088at2759"/>
<keyword evidence="6" id="KW-0443">Lipid metabolism</keyword>
<dbReference type="GO" id="GO:0005789">
    <property type="term" value="C:endoplasmic reticulum membrane"/>
    <property type="evidence" value="ECO:0007669"/>
    <property type="project" value="UniProtKB-SubCell"/>
</dbReference>
<evidence type="ECO:0000256" key="5">
    <source>
        <dbReference type="ARBA" id="ARBA00022989"/>
    </source>
</evidence>
<dbReference type="STRING" id="6277.A0A498SC19"/>
<keyword evidence="7 8" id="KW-0472">Membrane</keyword>
<dbReference type="Pfam" id="PF10261">
    <property type="entry name" value="FIT"/>
    <property type="match status" value="1"/>
</dbReference>
<dbReference type="Proteomes" id="UP000276991">
    <property type="component" value="Unassembled WGS sequence"/>
</dbReference>
<dbReference type="GO" id="GO:0008654">
    <property type="term" value="P:phospholipid biosynthetic process"/>
    <property type="evidence" value="ECO:0007669"/>
    <property type="project" value="TreeGrafter"/>
</dbReference>
<evidence type="ECO:0000256" key="7">
    <source>
        <dbReference type="ARBA" id="ARBA00023136"/>
    </source>
</evidence>
<gene>
    <name evidence="9" type="ORF">NAV_LOCUS5821</name>
</gene>
<dbReference type="GO" id="GO:0010945">
    <property type="term" value="F:coenzyme A diphosphatase activity"/>
    <property type="evidence" value="ECO:0007669"/>
    <property type="project" value="InterPro"/>
</dbReference>
<dbReference type="GO" id="GO:0019915">
    <property type="term" value="P:lipid storage"/>
    <property type="evidence" value="ECO:0007669"/>
    <property type="project" value="InterPro"/>
</dbReference>
<evidence type="ECO:0000256" key="3">
    <source>
        <dbReference type="ARBA" id="ARBA00022801"/>
    </source>
</evidence>
<feature type="transmembrane region" description="Helical" evidence="8">
    <location>
        <begin position="83"/>
        <end position="102"/>
    </location>
</feature>
<evidence type="ECO:0000256" key="1">
    <source>
        <dbReference type="ARBA" id="ARBA00004477"/>
    </source>
</evidence>
<keyword evidence="2 8" id="KW-0812">Transmembrane</keyword>
<keyword evidence="3" id="KW-0378">Hydrolase</keyword>
<comment type="subcellular location">
    <subcellularLocation>
        <location evidence="1">Endoplasmic reticulum membrane</location>
        <topology evidence="1">Multi-pass membrane protein</topology>
    </subcellularLocation>
</comment>
<keyword evidence="10" id="KW-1185">Reference proteome</keyword>
<evidence type="ECO:0000313" key="10">
    <source>
        <dbReference type="Proteomes" id="UP000276991"/>
    </source>
</evidence>
<name>A0A498SC19_ACAVI</name>
<accession>A0A498SC19</accession>
<keyword evidence="5 8" id="KW-1133">Transmembrane helix</keyword>
<evidence type="ECO:0000256" key="8">
    <source>
        <dbReference type="SAM" id="Phobius"/>
    </source>
</evidence>
<dbReference type="GO" id="GO:0034389">
    <property type="term" value="P:lipid droplet organization"/>
    <property type="evidence" value="ECO:0007669"/>
    <property type="project" value="TreeGrafter"/>
</dbReference>
<reference evidence="9 10" key="1">
    <citation type="submission" date="2018-08" db="EMBL/GenBank/DDBJ databases">
        <authorList>
            <person name="Laetsch R D."/>
            <person name="Stevens L."/>
            <person name="Kumar S."/>
            <person name="Blaxter L. M."/>
        </authorList>
    </citation>
    <scope>NUCLEOTIDE SEQUENCE [LARGE SCALE GENOMIC DNA]</scope>
</reference>
<dbReference type="InterPro" id="IPR019388">
    <property type="entry name" value="FIT"/>
</dbReference>
<evidence type="ECO:0000256" key="6">
    <source>
        <dbReference type="ARBA" id="ARBA00023098"/>
    </source>
</evidence>
<evidence type="ECO:0000256" key="2">
    <source>
        <dbReference type="ARBA" id="ARBA00022692"/>
    </source>
</evidence>
<protein>
    <submittedName>
        <fullName evidence="9">Uncharacterized protein</fullName>
    </submittedName>
</protein>
<keyword evidence="4" id="KW-0256">Endoplasmic reticulum</keyword>
<dbReference type="PANTHER" id="PTHR23129:SF0">
    <property type="entry name" value="ACYL-COENZYME A DIPHOSPHATASE FITM2"/>
    <property type="match status" value="1"/>
</dbReference>
<proteinExistence type="predicted"/>
<dbReference type="EMBL" id="UPTC01001080">
    <property type="protein sequence ID" value="VBB31030.1"/>
    <property type="molecule type" value="Genomic_DNA"/>
</dbReference>